<sequence length="175" mass="20011">MLNREKEKTASKKGKGDKTKGKANKNDKTNKDNSNDDAISVMDSASDTTGGNPAVKLRKLEAPKKLTYGHIMNLESVLSMLQKLYASEQDKGALTQVYKENKDFENFLLSIVKEKFKSFKNKEPLNERSRRQDKVVRVFAEIASSIEWTYSLILIYPTFYTDTLDLERQHRPVTV</sequence>
<accession>A0A1D2MIB2</accession>
<comment type="caution">
    <text evidence="2">The sequence shown here is derived from an EMBL/GenBank/DDBJ whole genome shotgun (WGS) entry which is preliminary data.</text>
</comment>
<name>A0A1D2MIB2_ORCCI</name>
<evidence type="ECO:0000313" key="2">
    <source>
        <dbReference type="EMBL" id="ODM92713.1"/>
    </source>
</evidence>
<protein>
    <submittedName>
        <fullName evidence="2">Uncharacterized protein</fullName>
    </submittedName>
</protein>
<feature type="compositionally biased region" description="Basic and acidic residues" evidence="1">
    <location>
        <begin position="1"/>
        <end position="34"/>
    </location>
</feature>
<reference evidence="2 3" key="1">
    <citation type="journal article" date="2016" name="Genome Biol. Evol.">
        <title>Gene Family Evolution Reflects Adaptation to Soil Environmental Stressors in the Genome of the Collembolan Orchesella cincta.</title>
        <authorList>
            <person name="Faddeeva-Vakhrusheva A."/>
            <person name="Derks M.F."/>
            <person name="Anvar S.Y."/>
            <person name="Agamennone V."/>
            <person name="Suring W."/>
            <person name="Smit S."/>
            <person name="van Straalen N.M."/>
            <person name="Roelofs D."/>
        </authorList>
    </citation>
    <scope>NUCLEOTIDE SEQUENCE [LARGE SCALE GENOMIC DNA]</scope>
    <source>
        <tissue evidence="2">Mixed pool</tissue>
    </source>
</reference>
<dbReference type="Proteomes" id="UP000094527">
    <property type="component" value="Unassembled WGS sequence"/>
</dbReference>
<organism evidence="2 3">
    <name type="scientific">Orchesella cincta</name>
    <name type="common">Springtail</name>
    <name type="synonym">Podura cincta</name>
    <dbReference type="NCBI Taxonomy" id="48709"/>
    <lineage>
        <taxon>Eukaryota</taxon>
        <taxon>Metazoa</taxon>
        <taxon>Ecdysozoa</taxon>
        <taxon>Arthropoda</taxon>
        <taxon>Hexapoda</taxon>
        <taxon>Collembola</taxon>
        <taxon>Entomobryomorpha</taxon>
        <taxon>Entomobryoidea</taxon>
        <taxon>Orchesellidae</taxon>
        <taxon>Orchesellinae</taxon>
        <taxon>Orchesella</taxon>
    </lineage>
</organism>
<keyword evidence="3" id="KW-1185">Reference proteome</keyword>
<feature type="region of interest" description="Disordered" evidence="1">
    <location>
        <begin position="1"/>
        <end position="53"/>
    </location>
</feature>
<evidence type="ECO:0000256" key="1">
    <source>
        <dbReference type="SAM" id="MobiDB-lite"/>
    </source>
</evidence>
<gene>
    <name evidence="2" type="ORF">Ocin01_13971</name>
</gene>
<proteinExistence type="predicted"/>
<dbReference type="AlphaFoldDB" id="A0A1D2MIB2"/>
<dbReference type="EMBL" id="LJIJ01001169">
    <property type="protein sequence ID" value="ODM92713.1"/>
    <property type="molecule type" value="Genomic_DNA"/>
</dbReference>
<evidence type="ECO:0000313" key="3">
    <source>
        <dbReference type="Proteomes" id="UP000094527"/>
    </source>
</evidence>